<dbReference type="AlphaFoldDB" id="A0A8H7PX68"/>
<dbReference type="GO" id="GO:0004497">
    <property type="term" value="F:monooxygenase activity"/>
    <property type="evidence" value="ECO:0007669"/>
    <property type="project" value="UniProtKB-KW"/>
</dbReference>
<evidence type="ECO:0000259" key="5">
    <source>
        <dbReference type="Pfam" id="PF01494"/>
    </source>
</evidence>
<evidence type="ECO:0000256" key="4">
    <source>
        <dbReference type="ARBA" id="ARBA00023033"/>
    </source>
</evidence>
<dbReference type="InterPro" id="IPR036188">
    <property type="entry name" value="FAD/NAD-bd_sf"/>
</dbReference>
<evidence type="ECO:0000256" key="1">
    <source>
        <dbReference type="ARBA" id="ARBA00022630"/>
    </source>
</evidence>
<dbReference type="Proteomes" id="UP000654370">
    <property type="component" value="Unassembled WGS sequence"/>
</dbReference>
<accession>A0A8H7PX68</accession>
<keyword evidence="7" id="KW-1185">Reference proteome</keyword>
<dbReference type="PANTHER" id="PTHR47178:SF6">
    <property type="entry name" value="FAD-BINDING DOMAIN-CONTAINING PROTEIN"/>
    <property type="match status" value="1"/>
</dbReference>
<dbReference type="Gene3D" id="3.50.50.60">
    <property type="entry name" value="FAD/NAD(P)-binding domain"/>
    <property type="match status" value="1"/>
</dbReference>
<keyword evidence="2" id="KW-0274">FAD</keyword>
<evidence type="ECO:0000256" key="2">
    <source>
        <dbReference type="ARBA" id="ARBA00022827"/>
    </source>
</evidence>
<protein>
    <recommendedName>
        <fullName evidence="5">FAD-binding domain-containing protein</fullName>
    </recommendedName>
</protein>
<name>A0A8H7PX68_MORIS</name>
<evidence type="ECO:0000256" key="3">
    <source>
        <dbReference type="ARBA" id="ARBA00023002"/>
    </source>
</evidence>
<comment type="caution">
    <text evidence="6">The sequence shown here is derived from an EMBL/GenBank/DDBJ whole genome shotgun (WGS) entry which is preliminary data.</text>
</comment>
<dbReference type="PRINTS" id="PR00420">
    <property type="entry name" value="RNGMNOXGNASE"/>
</dbReference>
<dbReference type="SUPFAM" id="SSF51905">
    <property type="entry name" value="FAD/NAD(P)-binding domain"/>
    <property type="match status" value="1"/>
</dbReference>
<sequence>MSPPLQTIAIIGSGLGGLNLAQALKNYKPSLQVTIYEKSQDQDLKSQGFHIGINQWGQESLKEAKISGIEEIFARNTVHGFTVLDEQLHEVLRIGGPLKPGYSGSKNATAIVDRAELRSAMTKGVKIEYGKNFVKYEEKGDKVEIFFEDGSKVEADFMVGADGCWSKVRAQLVPSIQYEPTGIISFGTLFHNYIPERSPTLAKFLKFSMIRLLSPSGYSILIGLCNPLRGDKPILFFGLSFPESILSSELPEGRKEALAHAKKLVHDHFHPEAAAIADGLAEEDVIFKGFYKTRTTAYQAKSPLSRIPHKRLTLLGDAAHALNPNLRYVAMTTNKGMGGNTALKDSIDLAKSLSTASDDWSSKVVEYENIMWKRGSKEVKESLQMSWRNHQLGWNYSIGKVFMKGLNAMFYLTGNAHD</sequence>
<gene>
    <name evidence="6" type="ORF">INT43_008978</name>
</gene>
<dbReference type="OrthoDB" id="655030at2759"/>
<proteinExistence type="predicted"/>
<keyword evidence="3" id="KW-0560">Oxidoreductase</keyword>
<dbReference type="Pfam" id="PF01494">
    <property type="entry name" value="FAD_binding_3"/>
    <property type="match status" value="1"/>
</dbReference>
<dbReference type="GO" id="GO:0071949">
    <property type="term" value="F:FAD binding"/>
    <property type="evidence" value="ECO:0007669"/>
    <property type="project" value="InterPro"/>
</dbReference>
<keyword evidence="1" id="KW-0285">Flavoprotein</keyword>
<dbReference type="EMBL" id="JAEPQZ010000005">
    <property type="protein sequence ID" value="KAG2181395.1"/>
    <property type="molecule type" value="Genomic_DNA"/>
</dbReference>
<evidence type="ECO:0000313" key="7">
    <source>
        <dbReference type="Proteomes" id="UP000654370"/>
    </source>
</evidence>
<reference evidence="6" key="1">
    <citation type="submission" date="2020-12" db="EMBL/GenBank/DDBJ databases">
        <title>Metabolic potential, ecology and presence of endohyphal bacteria is reflected in genomic diversity of Mucoromycotina.</title>
        <authorList>
            <person name="Muszewska A."/>
            <person name="Okrasinska A."/>
            <person name="Steczkiewicz K."/>
            <person name="Drgas O."/>
            <person name="Orlowska M."/>
            <person name="Perlinska-Lenart U."/>
            <person name="Aleksandrzak-Piekarczyk T."/>
            <person name="Szatraj K."/>
            <person name="Zielenkiewicz U."/>
            <person name="Pilsyk S."/>
            <person name="Malc E."/>
            <person name="Mieczkowski P."/>
            <person name="Kruszewska J.S."/>
            <person name="Biernat P."/>
            <person name="Pawlowska J."/>
        </authorList>
    </citation>
    <scope>NUCLEOTIDE SEQUENCE</scope>
    <source>
        <strain evidence="6">WA0000067209</strain>
    </source>
</reference>
<keyword evidence="4" id="KW-0503">Monooxygenase</keyword>
<feature type="domain" description="FAD-binding" evidence="5">
    <location>
        <begin position="8"/>
        <end position="177"/>
    </location>
</feature>
<evidence type="ECO:0000313" key="6">
    <source>
        <dbReference type="EMBL" id="KAG2181395.1"/>
    </source>
</evidence>
<dbReference type="InterPro" id="IPR002938">
    <property type="entry name" value="FAD-bd"/>
</dbReference>
<organism evidence="6 7">
    <name type="scientific">Mortierella isabellina</name>
    <name type="common">Filamentous fungus</name>
    <name type="synonym">Umbelopsis isabellina</name>
    <dbReference type="NCBI Taxonomy" id="91625"/>
    <lineage>
        <taxon>Eukaryota</taxon>
        <taxon>Fungi</taxon>
        <taxon>Fungi incertae sedis</taxon>
        <taxon>Mucoromycota</taxon>
        <taxon>Mucoromycotina</taxon>
        <taxon>Umbelopsidomycetes</taxon>
        <taxon>Umbelopsidales</taxon>
        <taxon>Umbelopsidaceae</taxon>
        <taxon>Umbelopsis</taxon>
    </lineage>
</organism>
<dbReference type="PANTHER" id="PTHR47178">
    <property type="entry name" value="MONOOXYGENASE, FAD-BINDING"/>
    <property type="match status" value="1"/>
</dbReference>